<dbReference type="GO" id="GO:0061630">
    <property type="term" value="F:ubiquitin protein ligase activity"/>
    <property type="evidence" value="ECO:0007669"/>
    <property type="project" value="TreeGrafter"/>
</dbReference>
<sequence length="88" mass="10803">MKQRTHWKLILLISMVFHAMKFKRTGGKENFLHCKKCRCCYSKLMKDSHYCVERAMHHNCPVFFEFLFYTTKDILQCYHVDTRYSWNV</sequence>
<feature type="domain" description="CTCHY-type" evidence="3">
    <location>
        <begin position="1"/>
        <end position="59"/>
    </location>
</feature>
<dbReference type="InterPro" id="IPR037275">
    <property type="entry name" value="Znf_CTCHY_sf"/>
</dbReference>
<evidence type="ECO:0000313" key="4">
    <source>
        <dbReference type="EMBL" id="KAK9293057.1"/>
    </source>
</evidence>
<proteinExistence type="predicted"/>
<evidence type="ECO:0000313" key="5">
    <source>
        <dbReference type="Proteomes" id="UP001415857"/>
    </source>
</evidence>
<dbReference type="Proteomes" id="UP001415857">
    <property type="component" value="Unassembled WGS sequence"/>
</dbReference>
<organism evidence="4 5">
    <name type="scientific">Liquidambar formosana</name>
    <name type="common">Formosan gum</name>
    <dbReference type="NCBI Taxonomy" id="63359"/>
    <lineage>
        <taxon>Eukaryota</taxon>
        <taxon>Viridiplantae</taxon>
        <taxon>Streptophyta</taxon>
        <taxon>Embryophyta</taxon>
        <taxon>Tracheophyta</taxon>
        <taxon>Spermatophyta</taxon>
        <taxon>Magnoliopsida</taxon>
        <taxon>eudicotyledons</taxon>
        <taxon>Gunneridae</taxon>
        <taxon>Pentapetalae</taxon>
        <taxon>Saxifragales</taxon>
        <taxon>Altingiaceae</taxon>
        <taxon>Liquidambar</taxon>
    </lineage>
</organism>
<name>A0AAP0SDJ9_LIQFO</name>
<dbReference type="SUPFAM" id="SSF161245">
    <property type="entry name" value="Zinc hairpin stack"/>
    <property type="match status" value="1"/>
</dbReference>
<reference evidence="4 5" key="1">
    <citation type="journal article" date="2024" name="Plant J.">
        <title>Genome sequences and population genomics reveal climatic adaptation and genomic divergence between two closely related sweetgum species.</title>
        <authorList>
            <person name="Xu W.Q."/>
            <person name="Ren C.Q."/>
            <person name="Zhang X.Y."/>
            <person name="Comes H.P."/>
            <person name="Liu X.H."/>
            <person name="Li Y.G."/>
            <person name="Kettle C.J."/>
            <person name="Jalonen R."/>
            <person name="Gaisberger H."/>
            <person name="Ma Y.Z."/>
            <person name="Qiu Y.X."/>
        </authorList>
    </citation>
    <scope>NUCLEOTIDE SEQUENCE [LARGE SCALE GENOMIC DNA]</scope>
    <source>
        <strain evidence="4">Hangzhou</strain>
    </source>
</reference>
<dbReference type="AlphaFoldDB" id="A0AAP0SDJ9"/>
<keyword evidence="2" id="KW-0732">Signal</keyword>
<protein>
    <recommendedName>
        <fullName evidence="3">CTCHY-type domain-containing protein</fullName>
    </recommendedName>
</protein>
<dbReference type="GO" id="GO:0008270">
    <property type="term" value="F:zinc ion binding"/>
    <property type="evidence" value="ECO:0007669"/>
    <property type="project" value="UniProtKB-KW"/>
</dbReference>
<keyword evidence="1" id="KW-0479">Metal-binding</keyword>
<feature type="signal peptide" evidence="2">
    <location>
        <begin position="1"/>
        <end position="27"/>
    </location>
</feature>
<dbReference type="PANTHER" id="PTHR21319:SF58">
    <property type="entry name" value="E3 UBIQUITIN-PROTEIN LIGASE RZFP34"/>
    <property type="match status" value="1"/>
</dbReference>
<evidence type="ECO:0000256" key="1">
    <source>
        <dbReference type="PROSITE-ProRule" id="PRU00965"/>
    </source>
</evidence>
<comment type="caution">
    <text evidence="4">The sequence shown here is derived from an EMBL/GenBank/DDBJ whole genome shotgun (WGS) entry which is preliminary data.</text>
</comment>
<keyword evidence="1" id="KW-0863">Zinc-finger</keyword>
<dbReference type="GO" id="GO:0005634">
    <property type="term" value="C:nucleus"/>
    <property type="evidence" value="ECO:0007669"/>
    <property type="project" value="TreeGrafter"/>
</dbReference>
<dbReference type="GO" id="GO:0016567">
    <property type="term" value="P:protein ubiquitination"/>
    <property type="evidence" value="ECO:0007669"/>
    <property type="project" value="TreeGrafter"/>
</dbReference>
<gene>
    <name evidence="4" type="ORF">L1049_021041</name>
</gene>
<dbReference type="PROSITE" id="PS51270">
    <property type="entry name" value="ZF_CTCHY"/>
    <property type="match status" value="1"/>
</dbReference>
<keyword evidence="1" id="KW-0862">Zinc</keyword>
<accession>A0AAP0SDJ9</accession>
<evidence type="ECO:0000259" key="3">
    <source>
        <dbReference type="PROSITE" id="PS51270"/>
    </source>
</evidence>
<evidence type="ECO:0000256" key="2">
    <source>
        <dbReference type="SAM" id="SignalP"/>
    </source>
</evidence>
<dbReference type="GO" id="GO:0006511">
    <property type="term" value="P:ubiquitin-dependent protein catabolic process"/>
    <property type="evidence" value="ECO:0007669"/>
    <property type="project" value="TreeGrafter"/>
</dbReference>
<dbReference type="InterPro" id="IPR017921">
    <property type="entry name" value="Znf_CTCHY"/>
</dbReference>
<feature type="chain" id="PRO_5042957202" description="CTCHY-type domain-containing protein" evidence="2">
    <location>
        <begin position="28"/>
        <end position="88"/>
    </location>
</feature>
<dbReference type="EMBL" id="JBBPBK010000001">
    <property type="protein sequence ID" value="KAK9293057.1"/>
    <property type="molecule type" value="Genomic_DNA"/>
</dbReference>
<dbReference type="PANTHER" id="PTHR21319">
    <property type="entry name" value="RING FINGER AND CHY ZINC FINGER DOMAIN-CONTAINING PROTEIN 1"/>
    <property type="match status" value="1"/>
</dbReference>
<keyword evidence="5" id="KW-1185">Reference proteome</keyword>